<dbReference type="GO" id="GO:0016787">
    <property type="term" value="F:hydrolase activity"/>
    <property type="evidence" value="ECO:0007669"/>
    <property type="project" value="UniProtKB-ARBA"/>
</dbReference>
<proteinExistence type="predicted"/>
<evidence type="ECO:0000313" key="1">
    <source>
        <dbReference type="EMBL" id="PIU15913.1"/>
    </source>
</evidence>
<accession>A0A2M6XUT4</accession>
<dbReference type="EMBL" id="PEXQ01000024">
    <property type="protein sequence ID" value="PIU15913.1"/>
    <property type="molecule type" value="Genomic_DNA"/>
</dbReference>
<reference evidence="2" key="1">
    <citation type="submission" date="2017-09" db="EMBL/GenBank/DDBJ databases">
        <title>Depth-based differentiation of microbial function through sediment-hosted aquifers and enrichment of novel symbionts in the deep terrestrial subsurface.</title>
        <authorList>
            <person name="Probst A.J."/>
            <person name="Ladd B."/>
            <person name="Jarett J.K."/>
            <person name="Geller-Mcgrath D.E."/>
            <person name="Sieber C.M.K."/>
            <person name="Emerson J.B."/>
            <person name="Anantharaman K."/>
            <person name="Thomas B.C."/>
            <person name="Malmstrom R."/>
            <person name="Stieglmeier M."/>
            <person name="Klingl A."/>
            <person name="Woyke T."/>
            <person name="Ryan C.M."/>
            <person name="Banfield J.F."/>
        </authorList>
    </citation>
    <scope>NUCLEOTIDE SEQUENCE [LARGE SCALE GENOMIC DNA]</scope>
</reference>
<name>A0A2M6XUT4_9BACT</name>
<protein>
    <recommendedName>
        <fullName evidence="3">Phosphodiesterase</fullName>
    </recommendedName>
</protein>
<evidence type="ECO:0008006" key="3">
    <source>
        <dbReference type="Google" id="ProtNLM"/>
    </source>
</evidence>
<comment type="caution">
    <text evidence="1">The sequence shown here is derived from an EMBL/GenBank/DDBJ whole genome shotgun (WGS) entry which is preliminary data.</text>
</comment>
<dbReference type="Gene3D" id="3.40.720.10">
    <property type="entry name" value="Alkaline Phosphatase, subunit A"/>
    <property type="match status" value="1"/>
</dbReference>
<organism evidence="1 2">
    <name type="scientific">bacterium (Candidatus Gribaldobacteria) CG08_land_8_20_14_0_20_39_15</name>
    <dbReference type="NCBI Taxonomy" id="2014273"/>
    <lineage>
        <taxon>Bacteria</taxon>
        <taxon>Candidatus Gribaldobacteria</taxon>
    </lineage>
</organism>
<sequence>MRKKRIVLIGLDGVPYGLVDDLAERGTMPNFQAIKKQGSFVKIKAPLPAVSSVSWSSIITGENPGAHGIYGFTDLALNSYNLFFPNFNDLKVSAFWQKHPELKQVVLNVPSTYPVKPMNGVHLAGFVSPNMEEAVFPAKYLPKLQEMKYEIDVDSELAHQDISLFLEDLFQTTESRIAAFRYFWGEIDWDVFWLVFTGSDRLGHFLFDAYVNQNHQYRSAFLRYFQRVDEVIGEITNRLNEEDLLLIFSDHGMTESKANVNVNYFLMENGFLEVDKSRGEFYNQISLKTTAFALDPGRIYLNKKGKYPAGAVEENDLGKVLKELSDVFLRMDFQGQKIIKQVCRQEEIYSGPQLNRAPDLLLVENPGFRLRAGLGKKELFDKDIFTGTHTADDGFLLVKPPQAVDISLANPKVEDIIGIVEKAII</sequence>
<dbReference type="SUPFAM" id="SSF53649">
    <property type="entry name" value="Alkaline phosphatase-like"/>
    <property type="match status" value="1"/>
</dbReference>
<evidence type="ECO:0000313" key="2">
    <source>
        <dbReference type="Proteomes" id="UP000229784"/>
    </source>
</evidence>
<dbReference type="PANTHER" id="PTHR10151:SF120">
    <property type="entry name" value="BIS(5'-ADENOSYL)-TRIPHOSPHATASE"/>
    <property type="match status" value="1"/>
</dbReference>
<dbReference type="AlphaFoldDB" id="A0A2M6XUT4"/>
<dbReference type="Pfam" id="PF01663">
    <property type="entry name" value="Phosphodiest"/>
    <property type="match status" value="1"/>
</dbReference>
<dbReference type="Proteomes" id="UP000229784">
    <property type="component" value="Unassembled WGS sequence"/>
</dbReference>
<gene>
    <name evidence="1" type="ORF">COT20_01010</name>
</gene>
<dbReference type="InterPro" id="IPR017850">
    <property type="entry name" value="Alkaline_phosphatase_core_sf"/>
</dbReference>
<dbReference type="PANTHER" id="PTHR10151">
    <property type="entry name" value="ECTONUCLEOTIDE PYROPHOSPHATASE/PHOSPHODIESTERASE"/>
    <property type="match status" value="1"/>
</dbReference>
<dbReference type="InterPro" id="IPR002591">
    <property type="entry name" value="Phosphodiest/P_Trfase"/>
</dbReference>